<dbReference type="STRING" id="485915.Dret_0185"/>
<dbReference type="GO" id="GO:0042597">
    <property type="term" value="C:periplasmic space"/>
    <property type="evidence" value="ECO:0007669"/>
    <property type="project" value="UniProtKB-SubCell"/>
</dbReference>
<dbReference type="eggNOG" id="COG0687">
    <property type="taxonomic scope" value="Bacteria"/>
</dbReference>
<protein>
    <submittedName>
        <fullName evidence="6">Extracellular solute-binding protein family 1</fullName>
    </submittedName>
</protein>
<dbReference type="GO" id="GO:0015846">
    <property type="term" value="P:polyamine transport"/>
    <property type="evidence" value="ECO:0007669"/>
    <property type="project" value="InterPro"/>
</dbReference>
<evidence type="ECO:0000256" key="5">
    <source>
        <dbReference type="SAM" id="SignalP"/>
    </source>
</evidence>
<accession>C8WZL2</accession>
<dbReference type="CDD" id="cd13590">
    <property type="entry name" value="PBP2_PotD_PotF_like"/>
    <property type="match status" value="1"/>
</dbReference>
<evidence type="ECO:0000256" key="4">
    <source>
        <dbReference type="ARBA" id="ARBA00022764"/>
    </source>
</evidence>
<keyword evidence="4" id="KW-0574">Periplasm</keyword>
<keyword evidence="2" id="KW-0813">Transport</keyword>
<dbReference type="EMBL" id="CP001734">
    <property type="protein sequence ID" value="ACV67487.1"/>
    <property type="molecule type" value="Genomic_DNA"/>
</dbReference>
<dbReference type="PANTHER" id="PTHR30222:SF17">
    <property type="entry name" value="SPERMIDINE_PUTRESCINE-BINDING PERIPLASMIC PROTEIN"/>
    <property type="match status" value="1"/>
</dbReference>
<feature type="signal peptide" evidence="5">
    <location>
        <begin position="1"/>
        <end position="25"/>
    </location>
</feature>
<dbReference type="KEGG" id="drt:Dret_0185"/>
<dbReference type="SUPFAM" id="SSF53850">
    <property type="entry name" value="Periplasmic binding protein-like II"/>
    <property type="match status" value="1"/>
</dbReference>
<gene>
    <name evidence="6" type="ordered locus">Dret_0185</name>
</gene>
<dbReference type="Gene3D" id="3.40.190.10">
    <property type="entry name" value="Periplasmic binding protein-like II"/>
    <property type="match status" value="2"/>
</dbReference>
<dbReference type="AlphaFoldDB" id="C8WZL2"/>
<dbReference type="InterPro" id="IPR001188">
    <property type="entry name" value="Sperm_putr-bd"/>
</dbReference>
<evidence type="ECO:0000256" key="3">
    <source>
        <dbReference type="ARBA" id="ARBA00022729"/>
    </source>
</evidence>
<evidence type="ECO:0000313" key="6">
    <source>
        <dbReference type="EMBL" id="ACV67487.1"/>
    </source>
</evidence>
<dbReference type="PANTHER" id="PTHR30222">
    <property type="entry name" value="SPERMIDINE/PUTRESCINE-BINDING PERIPLASMIC PROTEIN"/>
    <property type="match status" value="1"/>
</dbReference>
<reference evidence="7" key="1">
    <citation type="submission" date="2009-09" db="EMBL/GenBank/DDBJ databases">
        <title>The complete chromosome of Desulfohalobium retbaense DSM 5692.</title>
        <authorList>
            <consortium name="US DOE Joint Genome Institute (JGI-PGF)"/>
            <person name="Lucas S."/>
            <person name="Copeland A."/>
            <person name="Lapidus A."/>
            <person name="Glavina del Rio T."/>
            <person name="Dalin E."/>
            <person name="Tice H."/>
            <person name="Bruce D."/>
            <person name="Goodwin L."/>
            <person name="Pitluck S."/>
            <person name="Kyrpides N."/>
            <person name="Mavromatis K."/>
            <person name="Ivanova N."/>
            <person name="Mikhailova N."/>
            <person name="Munk A.C."/>
            <person name="Brettin T."/>
            <person name="Detter J.C."/>
            <person name="Han C."/>
            <person name="Tapia R."/>
            <person name="Larimer F."/>
            <person name="Land M."/>
            <person name="Hauser L."/>
            <person name="Markowitz V."/>
            <person name="Cheng J.-F."/>
            <person name="Hugenholtz P."/>
            <person name="Woyke T."/>
            <person name="Wu D."/>
            <person name="Spring S."/>
            <person name="Klenk H.-P."/>
            <person name="Eisen J.A."/>
        </authorList>
    </citation>
    <scope>NUCLEOTIDE SEQUENCE [LARGE SCALE GENOMIC DNA]</scope>
    <source>
        <strain evidence="7">DSM 5692</strain>
    </source>
</reference>
<evidence type="ECO:0000313" key="7">
    <source>
        <dbReference type="Proteomes" id="UP000001052"/>
    </source>
</evidence>
<dbReference type="HOGENOM" id="CLU_026974_1_3_7"/>
<proteinExistence type="predicted"/>
<name>C8WZL2_DESRD</name>
<organism evidence="6 7">
    <name type="scientific">Desulfohalobium retbaense (strain ATCC 49708 / DSM 5692 / JCM 16813 / HR100)</name>
    <dbReference type="NCBI Taxonomy" id="485915"/>
    <lineage>
        <taxon>Bacteria</taxon>
        <taxon>Pseudomonadati</taxon>
        <taxon>Thermodesulfobacteriota</taxon>
        <taxon>Desulfovibrionia</taxon>
        <taxon>Desulfovibrionales</taxon>
        <taxon>Desulfohalobiaceae</taxon>
        <taxon>Desulfohalobium</taxon>
    </lineage>
</organism>
<comment type="subcellular location">
    <subcellularLocation>
        <location evidence="1">Periplasm</location>
    </subcellularLocation>
</comment>
<dbReference type="InterPro" id="IPR006059">
    <property type="entry name" value="SBP"/>
</dbReference>
<sequence>MVWRLVLAGLVVVSCLGFPEAPACAEKQDQPTLHVLNWKNYFPFDPDIPEEKGIYARSKVLQEFAARHGCRIEVDEVVNEIELRDRLLTMQGYYDVVVYSACDVQYLHKAGLLRSIPREQLAHLPQVAKAYLKVNSALNGLYFVPYLSGTTGIIYRRDLLDQPPVSWEDYFKPKASLQGRIGALDSAYSMFLCAFEHLGFGKLREDPSLLQQAADLLRGMERRQMWEVITSDHVYLEKLLGQGQIWMTIGYSGAAARMQRKWGAERIGYALPTEGAEIWGDGFIIPRGVRHPQLAYAFIDYMISPEVQYEAARNLLYIPANARAAEKISGGGLLPSGDPLLHIPLGMYPVLSRADITSSHMEGMWRDIVSKHHSHPPGQ</sequence>
<keyword evidence="7" id="KW-1185">Reference proteome</keyword>
<dbReference type="Pfam" id="PF13416">
    <property type="entry name" value="SBP_bac_8"/>
    <property type="match status" value="1"/>
</dbReference>
<dbReference type="PROSITE" id="PS51257">
    <property type="entry name" value="PROKAR_LIPOPROTEIN"/>
    <property type="match status" value="1"/>
</dbReference>
<reference evidence="6 7" key="2">
    <citation type="journal article" date="2010" name="Stand. Genomic Sci.">
        <title>Complete genome sequence of Desulfohalobium retbaense type strain (HR(100)).</title>
        <authorList>
            <person name="Spring S."/>
            <person name="Nolan M."/>
            <person name="Lapidus A."/>
            <person name="Glavina Del Rio T."/>
            <person name="Copeland A."/>
            <person name="Tice H."/>
            <person name="Cheng J.F."/>
            <person name="Lucas S."/>
            <person name="Land M."/>
            <person name="Chen F."/>
            <person name="Bruce D."/>
            <person name="Goodwin L."/>
            <person name="Pitluck S."/>
            <person name="Ivanova N."/>
            <person name="Mavromatis K."/>
            <person name="Mikhailova N."/>
            <person name="Pati A."/>
            <person name="Chen A."/>
            <person name="Palaniappan K."/>
            <person name="Hauser L."/>
            <person name="Chang Y.J."/>
            <person name="Jeffries C.D."/>
            <person name="Munk C."/>
            <person name="Kiss H."/>
            <person name="Chain P."/>
            <person name="Han C."/>
            <person name="Brettin T."/>
            <person name="Detter J.C."/>
            <person name="Schuler E."/>
            <person name="Goker M."/>
            <person name="Rohde M."/>
            <person name="Bristow J."/>
            <person name="Eisen J.A."/>
            <person name="Markowitz V."/>
            <person name="Hugenholtz P."/>
            <person name="Kyrpides N.C."/>
            <person name="Klenk H.P."/>
        </authorList>
    </citation>
    <scope>NUCLEOTIDE SEQUENCE [LARGE SCALE GENOMIC DNA]</scope>
    <source>
        <strain evidence="6 7">DSM 5692</strain>
    </source>
</reference>
<dbReference type="Proteomes" id="UP000001052">
    <property type="component" value="Chromosome"/>
</dbReference>
<keyword evidence="3 5" id="KW-0732">Signal</keyword>
<feature type="chain" id="PRO_5002993772" evidence="5">
    <location>
        <begin position="26"/>
        <end position="379"/>
    </location>
</feature>
<dbReference type="PRINTS" id="PR00909">
    <property type="entry name" value="SPERMDNBNDNG"/>
</dbReference>
<dbReference type="GO" id="GO:0019808">
    <property type="term" value="F:polyamine binding"/>
    <property type="evidence" value="ECO:0007669"/>
    <property type="project" value="InterPro"/>
</dbReference>
<evidence type="ECO:0000256" key="1">
    <source>
        <dbReference type="ARBA" id="ARBA00004418"/>
    </source>
</evidence>
<evidence type="ECO:0000256" key="2">
    <source>
        <dbReference type="ARBA" id="ARBA00022448"/>
    </source>
</evidence>